<dbReference type="FunFam" id="3.90.1150.10:FF:000007">
    <property type="entry name" value="Glycine dehydrogenase (decarboxylating), mitochondrial"/>
    <property type="match status" value="1"/>
</dbReference>
<evidence type="ECO:0000313" key="12">
    <source>
        <dbReference type="EMBL" id="AFX98223.1"/>
    </source>
</evidence>
<dbReference type="KEGG" id="thal:A1OE_8"/>
<dbReference type="GO" id="GO:0005960">
    <property type="term" value="C:glycine cleavage complex"/>
    <property type="evidence" value="ECO:0007669"/>
    <property type="project" value="TreeGrafter"/>
</dbReference>
<dbReference type="InterPro" id="IPR015424">
    <property type="entry name" value="PyrdxlP-dep_Trfase"/>
</dbReference>
<dbReference type="GO" id="GO:0016594">
    <property type="term" value="F:glycine binding"/>
    <property type="evidence" value="ECO:0007669"/>
    <property type="project" value="TreeGrafter"/>
</dbReference>
<comment type="function">
    <text evidence="2 8">The glycine cleavage system catalyzes the degradation of glycine. The P protein binds the alpha-amino group of glycine through its pyridoxal phosphate cofactor; CO(2) is released and the remaining methylamine moiety is then transferred to the lipoamide cofactor of the H protein.</text>
</comment>
<dbReference type="EC" id="1.4.4.2" evidence="8"/>
<protein>
    <recommendedName>
        <fullName evidence="8">Glycine dehydrogenase (decarboxylating)</fullName>
        <ecNumber evidence="8">1.4.4.2</ecNumber>
    </recommendedName>
    <alternativeName>
        <fullName evidence="8">Glycine cleavage system P-protein</fullName>
    </alternativeName>
    <alternativeName>
        <fullName evidence="8">Glycine decarboxylase</fullName>
    </alternativeName>
    <alternativeName>
        <fullName evidence="8">Glycine dehydrogenase (aminomethyl-transferring)</fullName>
    </alternativeName>
</protein>
<dbReference type="InterPro" id="IPR015421">
    <property type="entry name" value="PyrdxlP-dep_Trfase_major"/>
</dbReference>
<dbReference type="Pfam" id="PF02347">
    <property type="entry name" value="GDC-P"/>
    <property type="match status" value="2"/>
</dbReference>
<dbReference type="NCBIfam" id="TIGR00461">
    <property type="entry name" value="gcvP"/>
    <property type="match status" value="1"/>
</dbReference>
<proteinExistence type="inferred from homology"/>
<gene>
    <name evidence="8 12" type="primary">gcvP</name>
    <name evidence="12" type="ORF">A1OE_8</name>
</gene>
<comment type="cofactor">
    <cofactor evidence="1 8 9">
        <name>pyridoxal 5'-phosphate</name>
        <dbReference type="ChEBI" id="CHEBI:597326"/>
    </cofactor>
</comment>
<dbReference type="STRING" id="1193729.A1OE_8"/>
<dbReference type="eggNOG" id="COG0403">
    <property type="taxonomic scope" value="Bacteria"/>
</dbReference>
<evidence type="ECO:0000256" key="9">
    <source>
        <dbReference type="PIRSR" id="PIRSR603437-50"/>
    </source>
</evidence>
<dbReference type="InterPro" id="IPR049315">
    <property type="entry name" value="GDC-P_N"/>
</dbReference>
<dbReference type="EMBL" id="CP003539">
    <property type="protein sequence ID" value="AFX98223.1"/>
    <property type="molecule type" value="Genomic_DNA"/>
</dbReference>
<accession>K7Z2M2</accession>
<evidence type="ECO:0000256" key="1">
    <source>
        <dbReference type="ARBA" id="ARBA00001933"/>
    </source>
</evidence>
<dbReference type="NCBIfam" id="NF003346">
    <property type="entry name" value="PRK04366.1"/>
    <property type="match status" value="1"/>
</dbReference>
<dbReference type="Proteomes" id="UP000010077">
    <property type="component" value="Chromosome"/>
</dbReference>
<evidence type="ECO:0000256" key="6">
    <source>
        <dbReference type="ARBA" id="ARBA00023002"/>
    </source>
</evidence>
<dbReference type="AlphaFoldDB" id="K7Z2M2"/>
<dbReference type="GO" id="GO:0005829">
    <property type="term" value="C:cytosol"/>
    <property type="evidence" value="ECO:0007669"/>
    <property type="project" value="TreeGrafter"/>
</dbReference>
<feature type="domain" description="Glycine cleavage system P-protein N-terminal" evidence="10">
    <location>
        <begin position="441"/>
        <end position="726"/>
    </location>
</feature>
<dbReference type="GO" id="GO:0030170">
    <property type="term" value="F:pyridoxal phosphate binding"/>
    <property type="evidence" value="ECO:0007669"/>
    <property type="project" value="TreeGrafter"/>
</dbReference>
<feature type="modified residue" description="N6-(pyridoxal phosphate)lysine" evidence="8 9">
    <location>
        <position position="699"/>
    </location>
</feature>
<dbReference type="InterPro" id="IPR015422">
    <property type="entry name" value="PyrdxlP-dep_Trfase_small"/>
</dbReference>
<dbReference type="GO" id="GO:0004375">
    <property type="term" value="F:glycine dehydrogenase (decarboxylating) activity"/>
    <property type="evidence" value="ECO:0007669"/>
    <property type="project" value="UniProtKB-EC"/>
</dbReference>
<evidence type="ECO:0000256" key="5">
    <source>
        <dbReference type="ARBA" id="ARBA00022898"/>
    </source>
</evidence>
<keyword evidence="6 8" id="KW-0560">Oxidoreductase</keyword>
<dbReference type="SUPFAM" id="SSF53383">
    <property type="entry name" value="PLP-dependent transferases"/>
    <property type="match status" value="2"/>
</dbReference>
<evidence type="ECO:0000256" key="8">
    <source>
        <dbReference type="HAMAP-Rule" id="MF_00711"/>
    </source>
</evidence>
<dbReference type="CDD" id="cd00613">
    <property type="entry name" value="GDC-P"/>
    <property type="match status" value="2"/>
</dbReference>
<evidence type="ECO:0000313" key="13">
    <source>
        <dbReference type="Proteomes" id="UP000010077"/>
    </source>
</evidence>
<comment type="similarity">
    <text evidence="3 8">Belongs to the GcvP family.</text>
</comment>
<dbReference type="HOGENOM" id="CLU_004620_1_1_5"/>
<keyword evidence="5 8" id="KW-0663">Pyridoxal phosphate</keyword>
<feature type="domain" description="Glycine dehydrogenase C-terminal" evidence="11">
    <location>
        <begin position="770"/>
        <end position="891"/>
    </location>
</feature>
<organism evidence="12 13">
    <name type="scientific">Candidatus Endolissoclinum faulkneri L2</name>
    <dbReference type="NCBI Taxonomy" id="1193729"/>
    <lineage>
        <taxon>Bacteria</taxon>
        <taxon>Pseudomonadati</taxon>
        <taxon>Pseudomonadota</taxon>
        <taxon>Alphaproteobacteria</taxon>
        <taxon>Rhodospirillales</taxon>
        <taxon>Rhodospirillaceae</taxon>
        <taxon>Candidatus Endolissoclinum</taxon>
    </lineage>
</organism>
<evidence type="ECO:0000256" key="3">
    <source>
        <dbReference type="ARBA" id="ARBA00010756"/>
    </source>
</evidence>
<dbReference type="PATRIC" id="fig|1193729.4.peg.7"/>
<comment type="subunit">
    <text evidence="4 8">The glycine cleavage system is composed of four proteins: P, T, L and H.</text>
</comment>
<reference evidence="12 13" key="1">
    <citation type="journal article" date="2012" name="Proc. Natl. Acad. Sci. U.S.A.">
        <title>Genome streamlining and chemical defense in a coral reef symbiosis.</title>
        <authorList>
            <person name="Kwan J.C."/>
            <person name="Donia M.S."/>
            <person name="Han A.W."/>
            <person name="Hirose E."/>
            <person name="Haygood M.G."/>
            <person name="Schmidt E.W."/>
        </authorList>
    </citation>
    <scope>NUCLEOTIDE SEQUENCE [LARGE SCALE GENOMIC DNA]</scope>
    <source>
        <strain evidence="12 13">L2</strain>
    </source>
</reference>
<sequence>MYEQSAFIRRHIGLSKKEISQMLSFLGYDSLDSLITAALPQSIHLTESLDLDSPKGEYETINELAEIASLNKIATSLIGMGYYNTITPEVIKRNVLENPSWYTAYTPYQAEISQGRLEALLNFQTMITDLTGMDIANASLLDEGTAAAEAMVLAYKLAAESHSTVFFVSSGVHPQTIAVLRNRAEPIGIDIEVGNEFAELPAKAFGYLLQYPTTRGAIEDYREFVQQVHDQKAIVVVASDLLALTLITPPGEWNADIAIGTTQRFGVPMFFGGPHAAYFATRDIYKRKIPGRLVGVSIDANGRPAYRLTLQTREQHIRREKATSNICTSQVLLAIISSMYAVYHGAEGLTRIAKRINRLATILVAGLKQLDCKLDSNTLFDTITVNATEHHAITIWEKARSEALNLRLLKNAVGISLDETSDQNAVERIWSCFCQNYKAKFTFDQIDAISNDTIPVELRRKSEFLTHSIFKQHRSETDMLRYLRRLSDKDIALDRSMIPLGSCTMKLNASTEMTAITWPKFANIHPFAPTDQTQGYLRLIGELEQMLANATGYSTVSVQPNSGAQGEYAGMLVIRAYHRSRGEAHRNICLIPSSAHGTNPASAAMAGMSVVVVRCDDKGNVDINDLKNKAETYSNNLAALMITYPSTHGVFEIKIKEICQIIHENGGQVYTDGANLNALLGLCKPHEFGSDISHMNLHKTFCIPHGGGGPGVGPIGVAQHLIKFLPTTEKYKRNDQSIGAVSSAPYGSAGILPISWTYIRMMGAYGLKKATQVAILNANYIAKLLSDYYKILYSGPNGLVAHECIIDLRPFKDSCGVSVDDVAKRLIDYGFHAPTIEFPVEGTLMIEPTESESQTEIDRFCDSMISIRKEIQAIEEGIMDLESSALRHAPHTSYNLMENIWDKPYSRRQAAFPLKGMEMSKYWPSVSRIDNVYGDRNVYCCCPTIESYQNKDKE</sequence>
<dbReference type="FunFam" id="3.40.640.10:FF:000005">
    <property type="entry name" value="Glycine dehydrogenase (decarboxylating), mitochondrial"/>
    <property type="match status" value="1"/>
</dbReference>
<dbReference type="Gene3D" id="3.90.1150.10">
    <property type="entry name" value="Aspartate Aminotransferase, domain 1"/>
    <property type="match status" value="2"/>
</dbReference>
<dbReference type="InterPro" id="IPR049316">
    <property type="entry name" value="GDC-P_C"/>
</dbReference>
<evidence type="ECO:0000256" key="4">
    <source>
        <dbReference type="ARBA" id="ARBA00011690"/>
    </source>
</evidence>
<dbReference type="PANTHER" id="PTHR11773">
    <property type="entry name" value="GLYCINE DEHYDROGENASE, DECARBOXYLATING"/>
    <property type="match status" value="1"/>
</dbReference>
<dbReference type="FunFam" id="3.40.640.10:FF:000007">
    <property type="entry name" value="glycine dehydrogenase (Decarboxylating), mitochondrial"/>
    <property type="match status" value="1"/>
</dbReference>
<dbReference type="InterPro" id="IPR003437">
    <property type="entry name" value="GcvP"/>
</dbReference>
<dbReference type="PANTHER" id="PTHR11773:SF1">
    <property type="entry name" value="GLYCINE DEHYDROGENASE (DECARBOXYLATING), MITOCHONDRIAL"/>
    <property type="match status" value="1"/>
</dbReference>
<dbReference type="GO" id="GO:0019464">
    <property type="term" value="P:glycine decarboxylation via glycine cleavage system"/>
    <property type="evidence" value="ECO:0007669"/>
    <property type="project" value="UniProtKB-UniRule"/>
</dbReference>
<evidence type="ECO:0000256" key="2">
    <source>
        <dbReference type="ARBA" id="ARBA00003788"/>
    </source>
</evidence>
<evidence type="ECO:0000256" key="7">
    <source>
        <dbReference type="ARBA" id="ARBA00049026"/>
    </source>
</evidence>
<evidence type="ECO:0000259" key="11">
    <source>
        <dbReference type="Pfam" id="PF21478"/>
    </source>
</evidence>
<dbReference type="eggNOG" id="COG1003">
    <property type="taxonomic scope" value="Bacteria"/>
</dbReference>
<dbReference type="HAMAP" id="MF_00711">
    <property type="entry name" value="GcvP"/>
    <property type="match status" value="1"/>
</dbReference>
<feature type="domain" description="Glycine cleavage system P-protein N-terminal" evidence="10">
    <location>
        <begin position="9"/>
        <end position="433"/>
    </location>
</feature>
<dbReference type="Gene3D" id="3.40.640.10">
    <property type="entry name" value="Type I PLP-dependent aspartate aminotransferase-like (Major domain)"/>
    <property type="match status" value="2"/>
</dbReference>
<keyword evidence="13" id="KW-1185">Reference proteome</keyword>
<dbReference type="Pfam" id="PF21478">
    <property type="entry name" value="GcvP2_C"/>
    <property type="match status" value="1"/>
</dbReference>
<dbReference type="InterPro" id="IPR020581">
    <property type="entry name" value="GDC_P"/>
</dbReference>
<evidence type="ECO:0000259" key="10">
    <source>
        <dbReference type="Pfam" id="PF02347"/>
    </source>
</evidence>
<comment type="catalytic activity">
    <reaction evidence="7 8">
        <text>N(6)-[(R)-lipoyl]-L-lysyl-[glycine-cleavage complex H protein] + glycine + H(+) = N(6)-[(R)-S(8)-aminomethyldihydrolipoyl]-L-lysyl-[glycine-cleavage complex H protein] + CO2</text>
        <dbReference type="Rhea" id="RHEA:24304"/>
        <dbReference type="Rhea" id="RHEA-COMP:10494"/>
        <dbReference type="Rhea" id="RHEA-COMP:10495"/>
        <dbReference type="ChEBI" id="CHEBI:15378"/>
        <dbReference type="ChEBI" id="CHEBI:16526"/>
        <dbReference type="ChEBI" id="CHEBI:57305"/>
        <dbReference type="ChEBI" id="CHEBI:83099"/>
        <dbReference type="ChEBI" id="CHEBI:83143"/>
        <dbReference type="EC" id="1.4.4.2"/>
    </reaction>
</comment>
<name>K7Z2M2_9PROT</name>